<organism evidence="2 3">
    <name type="scientific">Pseudoduganella buxea</name>
    <dbReference type="NCBI Taxonomy" id="1949069"/>
    <lineage>
        <taxon>Bacteria</taxon>
        <taxon>Pseudomonadati</taxon>
        <taxon>Pseudomonadota</taxon>
        <taxon>Betaproteobacteria</taxon>
        <taxon>Burkholderiales</taxon>
        <taxon>Oxalobacteraceae</taxon>
        <taxon>Telluria group</taxon>
        <taxon>Pseudoduganella</taxon>
    </lineage>
</organism>
<dbReference type="OrthoDB" id="435394at2"/>
<dbReference type="InterPro" id="IPR016024">
    <property type="entry name" value="ARM-type_fold"/>
</dbReference>
<name>A0A6I3T3G3_9BURK</name>
<evidence type="ECO:0000313" key="2">
    <source>
        <dbReference type="EMBL" id="MTV55959.1"/>
    </source>
</evidence>
<reference evidence="4" key="2">
    <citation type="journal article" date="2019" name="Int. J. Syst. Evol. Microbiol.">
        <title>The Global Catalogue of Microorganisms (GCM) 10K type strain sequencing project: providing services to taxonomists for standard genome sequencing and annotation.</title>
        <authorList>
            <consortium name="The Broad Institute Genomics Platform"/>
            <consortium name="The Broad Institute Genome Sequencing Center for Infectious Disease"/>
            <person name="Wu L."/>
            <person name="Ma J."/>
        </authorList>
    </citation>
    <scope>NUCLEOTIDE SEQUENCE [LARGE SCALE GENOMIC DNA]</scope>
    <source>
        <strain evidence="4">CGMCC 1.15931</strain>
    </source>
</reference>
<gene>
    <name evidence="1" type="ORF">GCM10011572_53150</name>
    <name evidence="2" type="ORF">GM672_24855</name>
</gene>
<reference evidence="1" key="4">
    <citation type="submission" date="2024-05" db="EMBL/GenBank/DDBJ databases">
        <authorList>
            <person name="Sun Q."/>
            <person name="Zhou Y."/>
        </authorList>
    </citation>
    <scope>NUCLEOTIDE SEQUENCE</scope>
    <source>
        <strain evidence="1">CGMCC 1.15931</strain>
    </source>
</reference>
<keyword evidence="4" id="KW-1185">Reference proteome</keyword>
<evidence type="ECO:0000313" key="3">
    <source>
        <dbReference type="Proteomes" id="UP000430634"/>
    </source>
</evidence>
<sequence>MKLIRKTSLLRRQKDSADHCEIELCEAAGTPARYLVNLRQGRAGGEWRESTRTPQPVDLAAAELLYQKAVQDRMAQGFADPAAAIAATPPATSQSAPDAPVITEGDRALLRRLEAGSWQLLDQHGRNRTIWRIGERRLRAAVPTLVDQLERGDAMQDYCIAWTIGRCGDAGAAEAMRELHARGSTEAVRRIALQAWLLLATPEERSRHAQALLATWPEPLRLAWQREDGAALQALATTASAEGSLALDTWLEQLDQVALCHPPARAVLLAMLRTVPLRGGTFRAVRHVYKAAELRADAELFAILHRRFETTPHHPATHVRVGNRYLSFAEAVTRPDSTVAYGVRTRHYLLLRGWRTLRRLGEADDPLFVPMAVAYLLQLDDREAGMPSRRGGRLLDRYAHWMLFNHLLRAHAGLRHSRSGLTWYRTAEDFSDDLRFEAFPGIWDRHPQALLALMLESRCEGVHAFAARALADNETFCAGLTLDQLRDLLRSPYVATARFAFTVVRGRIEPGMPDNDWLMVLVLAALPEAREYAMECIGREPARYAADPVLVRTVLCAPDAAVRRHGWILCQAALRLPGVPEAIVLQVLDWLTHDADAGDSLHAIVADLFQALDNPLHAAAQQAPYDMLLQLVAHRLPAVRLLACRWLLIHAMLPSALPGATLTALLRDEDVDVRAMAVNLFAALPDHVLADQVDLIGAFATSADAPVRAAVDGVIRRLAQVPGIGVALLPALLDSLFRSETGDGVHDDVLGWVTGPLGALEELSSPDLLRRLLAARGKGAQRLGAQLIERFTASQFDVADWAAFGRNQNAAVRRWAYAAFTAHPDRVRSDMEAALRLFDSRFEDTREFATDFFATACTAEDWTPLLLVNLCDHADPAAQRFGRAMIATHFDVADVTEFMFKLSQHPSANMQLFVSAWLESACSGDAGKLRRLEPYFLAVLSQVNRGRVVKSRVQHFLRAQAMLSEEIAAVVAPLFARQVVTSAIADKAQYIEGLRAIGQRYPALPAVMTIVPPARRTSGSAVETLP</sequence>
<dbReference type="AlphaFoldDB" id="A0A6I3T3G3"/>
<evidence type="ECO:0000313" key="1">
    <source>
        <dbReference type="EMBL" id="GGC25097.1"/>
    </source>
</evidence>
<dbReference type="Proteomes" id="UP000430634">
    <property type="component" value="Unassembled WGS sequence"/>
</dbReference>
<reference evidence="1" key="1">
    <citation type="journal article" date="2014" name="Int. J. Syst. Evol. Microbiol.">
        <title>Complete genome of a new Firmicutes species belonging to the dominant human colonic microbiota ('Ruminococcus bicirculans') reveals two chromosomes and a selective capacity to utilize plant glucans.</title>
        <authorList>
            <consortium name="NISC Comparative Sequencing Program"/>
            <person name="Wegmann U."/>
            <person name="Louis P."/>
            <person name="Goesmann A."/>
            <person name="Henrissat B."/>
            <person name="Duncan S.H."/>
            <person name="Flint H.J."/>
        </authorList>
    </citation>
    <scope>NUCLEOTIDE SEQUENCE</scope>
    <source>
        <strain evidence="1">CGMCC 1.15931</strain>
    </source>
</reference>
<dbReference type="SUPFAM" id="SSF48371">
    <property type="entry name" value="ARM repeat"/>
    <property type="match status" value="1"/>
</dbReference>
<proteinExistence type="predicted"/>
<dbReference type="EMBL" id="BMKG01000047">
    <property type="protein sequence ID" value="GGC25097.1"/>
    <property type="molecule type" value="Genomic_DNA"/>
</dbReference>
<evidence type="ECO:0008006" key="5">
    <source>
        <dbReference type="Google" id="ProtNLM"/>
    </source>
</evidence>
<protein>
    <recommendedName>
        <fullName evidence="5">WGR domain-containing protein</fullName>
    </recommendedName>
</protein>
<dbReference type="EMBL" id="WNKZ01000117">
    <property type="protein sequence ID" value="MTV55959.1"/>
    <property type="molecule type" value="Genomic_DNA"/>
</dbReference>
<accession>A0A6I3T3G3</accession>
<dbReference type="RefSeq" id="WP_155473212.1">
    <property type="nucleotide sequence ID" value="NZ_BMKG01000047.1"/>
</dbReference>
<comment type="caution">
    <text evidence="2">The sequence shown here is derived from an EMBL/GenBank/DDBJ whole genome shotgun (WGS) entry which is preliminary data.</text>
</comment>
<evidence type="ECO:0000313" key="4">
    <source>
        <dbReference type="Proteomes" id="UP000622638"/>
    </source>
</evidence>
<reference evidence="2 3" key="3">
    <citation type="submission" date="2019-11" db="EMBL/GenBank/DDBJ databases">
        <title>Type strains purchased from KCTC, JCM and DSMZ.</title>
        <authorList>
            <person name="Lu H."/>
        </authorList>
    </citation>
    <scope>NUCLEOTIDE SEQUENCE [LARGE SCALE GENOMIC DNA]</scope>
    <source>
        <strain evidence="2 3">KCTC 52429</strain>
    </source>
</reference>
<dbReference type="Proteomes" id="UP000622638">
    <property type="component" value="Unassembled WGS sequence"/>
</dbReference>